<dbReference type="PROSITE" id="PS51898">
    <property type="entry name" value="TYR_RECOMBINASE"/>
    <property type="match status" value="1"/>
</dbReference>
<evidence type="ECO:0000256" key="1">
    <source>
        <dbReference type="ARBA" id="ARBA00008857"/>
    </source>
</evidence>
<organism evidence="5 6">
    <name type="scientific">Hymenobacter psychrotolerans DSM 18569</name>
    <dbReference type="NCBI Taxonomy" id="1121959"/>
    <lineage>
        <taxon>Bacteria</taxon>
        <taxon>Pseudomonadati</taxon>
        <taxon>Bacteroidota</taxon>
        <taxon>Cytophagia</taxon>
        <taxon>Cytophagales</taxon>
        <taxon>Hymenobacteraceae</taxon>
        <taxon>Hymenobacter</taxon>
    </lineage>
</organism>
<evidence type="ECO:0000256" key="3">
    <source>
        <dbReference type="ARBA" id="ARBA00023172"/>
    </source>
</evidence>
<dbReference type="InterPro" id="IPR025269">
    <property type="entry name" value="SAM-like_dom"/>
</dbReference>
<dbReference type="InterPro" id="IPR011010">
    <property type="entry name" value="DNA_brk_join_enz"/>
</dbReference>
<evidence type="ECO:0000259" key="4">
    <source>
        <dbReference type="PROSITE" id="PS51898"/>
    </source>
</evidence>
<dbReference type="InterPro" id="IPR013762">
    <property type="entry name" value="Integrase-like_cat_sf"/>
</dbReference>
<dbReference type="GO" id="GO:0006310">
    <property type="term" value="P:DNA recombination"/>
    <property type="evidence" value="ECO:0007669"/>
    <property type="project" value="UniProtKB-KW"/>
</dbReference>
<proteinExistence type="inferred from homology"/>
<dbReference type="Proteomes" id="UP000183947">
    <property type="component" value="Unassembled WGS sequence"/>
</dbReference>
<dbReference type="InterPro" id="IPR002104">
    <property type="entry name" value="Integrase_catalytic"/>
</dbReference>
<dbReference type="GO" id="GO:0003677">
    <property type="term" value="F:DNA binding"/>
    <property type="evidence" value="ECO:0007669"/>
    <property type="project" value="UniProtKB-KW"/>
</dbReference>
<keyword evidence="6" id="KW-1185">Reference proteome</keyword>
<dbReference type="Pfam" id="PF13102">
    <property type="entry name" value="Phage_int_SAM_5"/>
    <property type="match status" value="1"/>
</dbReference>
<dbReference type="RefSeq" id="WP_073285174.1">
    <property type="nucleotide sequence ID" value="NZ_FRAS01000012.1"/>
</dbReference>
<sequence length="432" mass="49888">MSLTATISLRKPAQKNGLNTVRLQVIINRKVVIVPLDLSWPERLFDEKSGRCLDKLPRDRQPAGYKELLRHTEALMGEQLEQKASDNNLIIGQARSKANEIFVAYRLQPELVLTVDEFLRQYHSGVSSTDFLGYMEARIAERAKRGQISECTRIKHVTTWRKVQEFARTLPINKASAKDSSRLPVLPFSSFTHKFASDFDSWLKKVHNSCTNTRSGRHRNVKAYLELARRDKITFENPYQYFTNTTVAGKWKALAEEELTALETYYASTKPGDTHRRMLQKFLFSCNCGLRLGDLKRMDEAKVTGQLVELKVQKTFRYDEKETLLPITKRALRYLNDSRTENGTDGFFLYTDQYTNRTLQKIADWLGIKTKLHHHIGRETFATNFIRRGGKVEVLQKLMGHKKLSMTMKYVHVDEAMKQAEIDRMDALDDAA</sequence>
<dbReference type="InterPro" id="IPR050090">
    <property type="entry name" value="Tyrosine_recombinase_XerCD"/>
</dbReference>
<dbReference type="STRING" id="1121959.SAMN02746009_02425"/>
<evidence type="ECO:0000313" key="6">
    <source>
        <dbReference type="Proteomes" id="UP000183947"/>
    </source>
</evidence>
<evidence type="ECO:0000256" key="2">
    <source>
        <dbReference type="ARBA" id="ARBA00023125"/>
    </source>
</evidence>
<keyword evidence="3" id="KW-0233">DNA recombination</keyword>
<dbReference type="OrthoDB" id="1098628at2"/>
<keyword evidence="2" id="KW-0238">DNA-binding</keyword>
<accession>A0A1M6Z596</accession>
<protein>
    <submittedName>
        <fullName evidence="5">Phage integrase family protein</fullName>
    </submittedName>
</protein>
<dbReference type="Gene3D" id="1.10.443.10">
    <property type="entry name" value="Intergrase catalytic core"/>
    <property type="match status" value="1"/>
</dbReference>
<dbReference type="Pfam" id="PF00589">
    <property type="entry name" value="Phage_integrase"/>
    <property type="match status" value="1"/>
</dbReference>
<evidence type="ECO:0000313" key="5">
    <source>
        <dbReference type="EMBL" id="SHL25532.1"/>
    </source>
</evidence>
<dbReference type="InterPro" id="IPR010998">
    <property type="entry name" value="Integrase_recombinase_N"/>
</dbReference>
<dbReference type="PANTHER" id="PTHR30349">
    <property type="entry name" value="PHAGE INTEGRASE-RELATED"/>
    <property type="match status" value="1"/>
</dbReference>
<dbReference type="AlphaFoldDB" id="A0A1M6Z596"/>
<dbReference type="EMBL" id="FRAS01000012">
    <property type="protein sequence ID" value="SHL25532.1"/>
    <property type="molecule type" value="Genomic_DNA"/>
</dbReference>
<comment type="similarity">
    <text evidence="1">Belongs to the 'phage' integrase family.</text>
</comment>
<feature type="domain" description="Tyr recombinase" evidence="4">
    <location>
        <begin position="249"/>
        <end position="423"/>
    </location>
</feature>
<gene>
    <name evidence="5" type="ORF">SAMN02746009_02425</name>
</gene>
<dbReference type="SUPFAM" id="SSF56349">
    <property type="entry name" value="DNA breaking-rejoining enzymes"/>
    <property type="match status" value="1"/>
</dbReference>
<name>A0A1M6Z596_9BACT</name>
<dbReference type="Gene3D" id="1.10.150.130">
    <property type="match status" value="1"/>
</dbReference>
<reference evidence="6" key="1">
    <citation type="submission" date="2016-11" db="EMBL/GenBank/DDBJ databases">
        <authorList>
            <person name="Varghese N."/>
            <person name="Submissions S."/>
        </authorList>
    </citation>
    <scope>NUCLEOTIDE SEQUENCE [LARGE SCALE GENOMIC DNA]</scope>
    <source>
        <strain evidence="6">DSM 18569</strain>
    </source>
</reference>
<dbReference type="PANTHER" id="PTHR30349:SF41">
    <property type="entry name" value="INTEGRASE_RECOMBINASE PROTEIN MJ0367-RELATED"/>
    <property type="match status" value="1"/>
</dbReference>
<dbReference type="CDD" id="cd01185">
    <property type="entry name" value="INTN1_C_like"/>
    <property type="match status" value="1"/>
</dbReference>
<dbReference type="GO" id="GO:0015074">
    <property type="term" value="P:DNA integration"/>
    <property type="evidence" value="ECO:0007669"/>
    <property type="project" value="InterPro"/>
</dbReference>